<proteinExistence type="predicted"/>
<dbReference type="GO" id="GO:0015421">
    <property type="term" value="F:ABC-type oligopeptide transporter activity"/>
    <property type="evidence" value="ECO:0007669"/>
    <property type="project" value="TreeGrafter"/>
</dbReference>
<dbReference type="EMBL" id="MU793354">
    <property type="protein sequence ID" value="KAJ3785076.1"/>
    <property type="molecule type" value="Genomic_DNA"/>
</dbReference>
<dbReference type="GO" id="GO:0016887">
    <property type="term" value="F:ATP hydrolysis activity"/>
    <property type="evidence" value="ECO:0007669"/>
    <property type="project" value="InterPro"/>
</dbReference>
<feature type="non-terminal residue" evidence="2">
    <location>
        <position position="115"/>
    </location>
</feature>
<protein>
    <submittedName>
        <fullName evidence="2">P-loop containing nucleoside triphosphate hydrolase protein</fullName>
    </submittedName>
</protein>
<dbReference type="PANTHER" id="PTHR43394:SF1">
    <property type="entry name" value="ATP-BINDING CASSETTE SUB-FAMILY B MEMBER 10, MITOCHONDRIAL"/>
    <property type="match status" value="1"/>
</dbReference>
<dbReference type="InterPro" id="IPR039421">
    <property type="entry name" value="Type_1_exporter"/>
</dbReference>
<dbReference type="InterPro" id="IPR003439">
    <property type="entry name" value="ABC_transporter-like_ATP-bd"/>
</dbReference>
<dbReference type="AlphaFoldDB" id="A0AA38KRY3"/>
<evidence type="ECO:0000313" key="3">
    <source>
        <dbReference type="Proteomes" id="UP001163798"/>
    </source>
</evidence>
<dbReference type="Gene3D" id="3.40.50.300">
    <property type="entry name" value="P-loop containing nucleotide triphosphate hydrolases"/>
    <property type="match status" value="1"/>
</dbReference>
<dbReference type="PANTHER" id="PTHR43394">
    <property type="entry name" value="ATP-DEPENDENT PERMEASE MDL1, MITOCHONDRIAL"/>
    <property type="match status" value="1"/>
</dbReference>
<accession>A0AA38KRY3</accession>
<organism evidence="2 3">
    <name type="scientific">Lentinula aff. detonsa</name>
    <dbReference type="NCBI Taxonomy" id="2804958"/>
    <lineage>
        <taxon>Eukaryota</taxon>
        <taxon>Fungi</taxon>
        <taxon>Dikarya</taxon>
        <taxon>Basidiomycota</taxon>
        <taxon>Agaricomycotina</taxon>
        <taxon>Agaricomycetes</taxon>
        <taxon>Agaricomycetidae</taxon>
        <taxon>Agaricales</taxon>
        <taxon>Marasmiineae</taxon>
        <taxon>Omphalotaceae</taxon>
        <taxon>Lentinula</taxon>
    </lineage>
</organism>
<dbReference type="GO" id="GO:0005524">
    <property type="term" value="F:ATP binding"/>
    <property type="evidence" value="ECO:0007669"/>
    <property type="project" value="InterPro"/>
</dbReference>
<feature type="domain" description="ABC transporter" evidence="1">
    <location>
        <begin position="1"/>
        <end position="30"/>
    </location>
</feature>
<dbReference type="InterPro" id="IPR027417">
    <property type="entry name" value="P-loop_NTPase"/>
</dbReference>
<reference evidence="2" key="1">
    <citation type="submission" date="2022-08" db="EMBL/GenBank/DDBJ databases">
        <authorList>
            <consortium name="DOE Joint Genome Institute"/>
            <person name="Min B."/>
            <person name="Riley R."/>
            <person name="Sierra-Patev S."/>
            <person name="Naranjo-Ortiz M."/>
            <person name="Looney B."/>
            <person name="Konkel Z."/>
            <person name="Slot J.C."/>
            <person name="Sakamoto Y."/>
            <person name="Steenwyk J.L."/>
            <person name="Rokas A."/>
            <person name="Carro J."/>
            <person name="Camarero S."/>
            <person name="Ferreira P."/>
            <person name="Molpeceres G."/>
            <person name="Ruiz-Duenas F.J."/>
            <person name="Serrano A."/>
            <person name="Henrissat B."/>
            <person name="Drula E."/>
            <person name="Hughes K.W."/>
            <person name="Mata J.L."/>
            <person name="Ishikawa N.K."/>
            <person name="Vargas-Isla R."/>
            <person name="Ushijima S."/>
            <person name="Smith C.A."/>
            <person name="Ahrendt S."/>
            <person name="Andreopoulos W."/>
            <person name="He G."/>
            <person name="Labutti K."/>
            <person name="Lipzen A."/>
            <person name="Ng V."/>
            <person name="Sandor L."/>
            <person name="Barry K."/>
            <person name="Martinez A.T."/>
            <person name="Xiao Y."/>
            <person name="Gibbons J.G."/>
            <person name="Terashima K."/>
            <person name="Hibbett D.S."/>
            <person name="Grigoriev I.V."/>
        </authorList>
    </citation>
    <scope>NUCLEOTIDE SEQUENCE</scope>
    <source>
        <strain evidence="2">TFB10291</strain>
    </source>
</reference>
<comment type="caution">
    <text evidence="2">The sequence shown here is derived from an EMBL/GenBank/DDBJ whole genome shotgun (WGS) entry which is preliminary data.</text>
</comment>
<name>A0AA38KRY3_9AGAR</name>
<keyword evidence="2" id="KW-0378">Hydrolase</keyword>
<evidence type="ECO:0000259" key="1">
    <source>
        <dbReference type="Pfam" id="PF00005"/>
    </source>
</evidence>
<evidence type="ECO:0000313" key="2">
    <source>
        <dbReference type="EMBL" id="KAJ3785076.1"/>
    </source>
</evidence>
<dbReference type="Proteomes" id="UP001163798">
    <property type="component" value="Unassembled WGS sequence"/>
</dbReference>
<keyword evidence="3" id="KW-1185">Reference proteome</keyword>
<gene>
    <name evidence="2" type="ORF">GGU10DRAFT_270116</name>
</gene>
<dbReference type="SUPFAM" id="SSF52540">
    <property type="entry name" value="P-loop containing nucleoside triphosphate hydrolases"/>
    <property type="match status" value="1"/>
</dbReference>
<dbReference type="Pfam" id="PF00005">
    <property type="entry name" value="ABC_tran"/>
    <property type="match status" value="1"/>
</dbReference>
<sequence length="115" mass="12698">NLSVGQRALLSIARALVKNSKVVILDEATASVDPVTEAKIQKSLHSQFKNCTMLCIAHRLQTIISYDRILVMDQGSVAEFDTPLTLYEKRDGIFRSLCEKGGISMDDIVRGNGMK</sequence>